<dbReference type="Proteomes" id="UP000269438">
    <property type="component" value="Unassembled WGS sequence"/>
</dbReference>
<protein>
    <submittedName>
        <fullName evidence="1">DUF1444 family protein</fullName>
    </submittedName>
</protein>
<organism evidence="1 2">
    <name type="scientific">Mycetocola lacteus</name>
    <dbReference type="NCBI Taxonomy" id="76637"/>
    <lineage>
        <taxon>Bacteria</taxon>
        <taxon>Bacillati</taxon>
        <taxon>Actinomycetota</taxon>
        <taxon>Actinomycetes</taxon>
        <taxon>Micrococcales</taxon>
        <taxon>Microbacteriaceae</taxon>
        <taxon>Mycetocola</taxon>
    </lineage>
</organism>
<dbReference type="RefSeq" id="WP_121688211.1">
    <property type="nucleotide sequence ID" value="NZ_RCUY01000005.1"/>
</dbReference>
<dbReference type="Pfam" id="PF07285">
    <property type="entry name" value="DUF1444"/>
    <property type="match status" value="1"/>
</dbReference>
<sequence length="208" mass="23869">MAGLFSYFRKSVAAPTEARHSREELFEAARSRIFPLLHPITYAEPIPVRGGQLLYRAHRRFTGDLGVFYQVDEGERWDVVLTEYLPEAITLEDLHAIATENLRRVFTAQRISSERFGGYELRADRELASSALLMTSLWESIADELDDDLLIAVPCRDTVLFIEAGAPDAERALREVTHRLYDEQDRMRNSRQLMRFTRGDGRVEAVAH</sequence>
<dbReference type="EMBL" id="RCUY01000005">
    <property type="protein sequence ID" value="RLP83074.1"/>
    <property type="molecule type" value="Genomic_DNA"/>
</dbReference>
<gene>
    <name evidence="1" type="ORF">D9V34_07490</name>
</gene>
<proteinExistence type="predicted"/>
<accession>A0A3L7ASH0</accession>
<evidence type="ECO:0000313" key="1">
    <source>
        <dbReference type="EMBL" id="RLP83074.1"/>
    </source>
</evidence>
<keyword evidence="2" id="KW-1185">Reference proteome</keyword>
<name>A0A3L7ASH0_9MICO</name>
<dbReference type="OrthoDB" id="676718at2"/>
<reference evidence="1 2" key="1">
    <citation type="submission" date="2018-10" db="EMBL/GenBank/DDBJ databases">
        <authorList>
            <person name="Li J."/>
        </authorList>
    </citation>
    <scope>NUCLEOTIDE SEQUENCE [LARGE SCALE GENOMIC DNA]</scope>
    <source>
        <strain evidence="1 2">JCM 11654</strain>
    </source>
</reference>
<comment type="caution">
    <text evidence="1">The sequence shown here is derived from an EMBL/GenBank/DDBJ whole genome shotgun (WGS) entry which is preliminary data.</text>
</comment>
<dbReference type="InterPro" id="IPR010838">
    <property type="entry name" value="DUF1444"/>
</dbReference>
<dbReference type="AlphaFoldDB" id="A0A3L7ASH0"/>
<evidence type="ECO:0000313" key="2">
    <source>
        <dbReference type="Proteomes" id="UP000269438"/>
    </source>
</evidence>